<keyword evidence="12" id="KW-0378">Hydrolase</keyword>
<keyword evidence="6" id="KW-0288">FMN</keyword>
<feature type="active site" evidence="12">
    <location>
        <position position="45"/>
    </location>
</feature>
<evidence type="ECO:0000256" key="5">
    <source>
        <dbReference type="ARBA" id="ARBA00022630"/>
    </source>
</evidence>
<dbReference type="SMART" id="SM00911">
    <property type="entry name" value="HWE_HK"/>
    <property type="match status" value="1"/>
</dbReference>
<dbReference type="Pfam" id="PF01739">
    <property type="entry name" value="CheR"/>
    <property type="match status" value="1"/>
</dbReference>
<dbReference type="OrthoDB" id="9816309at2"/>
<dbReference type="Pfam" id="PF13596">
    <property type="entry name" value="PAS_10"/>
    <property type="match status" value="1"/>
</dbReference>
<dbReference type="GO" id="GO:0006935">
    <property type="term" value="P:chemotaxis"/>
    <property type="evidence" value="ECO:0007669"/>
    <property type="project" value="UniProtKB-UniRule"/>
</dbReference>
<feature type="domain" description="CheR-type methyltransferase" evidence="18">
    <location>
        <begin position="210"/>
        <end position="471"/>
    </location>
</feature>
<dbReference type="Gene3D" id="3.40.50.150">
    <property type="entry name" value="Vaccinia Virus protein VP39"/>
    <property type="match status" value="1"/>
</dbReference>
<dbReference type="InterPro" id="IPR029063">
    <property type="entry name" value="SAM-dependent_MTases_sf"/>
</dbReference>
<keyword evidence="10" id="KW-0418">Kinase</keyword>
<dbReference type="SMART" id="SM00138">
    <property type="entry name" value="MeTrc"/>
    <property type="match status" value="1"/>
</dbReference>
<dbReference type="Gene3D" id="3.30.565.10">
    <property type="entry name" value="Histidine kinase-like ATPase, C-terminal domain"/>
    <property type="match status" value="1"/>
</dbReference>
<protein>
    <submittedName>
        <fullName evidence="19">Two-component system, chemotaxis family, CheB/CheR fusion protein</fullName>
    </submittedName>
</protein>
<keyword evidence="5" id="KW-0285">Flavoprotein</keyword>
<dbReference type="SUPFAM" id="SSF52738">
    <property type="entry name" value="Methylesterase CheB, C-terminal domain"/>
    <property type="match status" value="1"/>
</dbReference>
<evidence type="ECO:0000259" key="16">
    <source>
        <dbReference type="PROSITE" id="PS50113"/>
    </source>
</evidence>
<dbReference type="PROSITE" id="PS50112">
    <property type="entry name" value="PAS"/>
    <property type="match status" value="1"/>
</dbReference>
<evidence type="ECO:0000256" key="11">
    <source>
        <dbReference type="ARBA" id="ARBA00022840"/>
    </source>
</evidence>
<evidence type="ECO:0000259" key="17">
    <source>
        <dbReference type="PROSITE" id="PS50122"/>
    </source>
</evidence>
<dbReference type="InterPro" id="IPR022642">
    <property type="entry name" value="CheR_C"/>
</dbReference>
<evidence type="ECO:0000256" key="3">
    <source>
        <dbReference type="ARBA" id="ARBA00022553"/>
    </source>
</evidence>
<dbReference type="PROSITE" id="PS50113">
    <property type="entry name" value="PAC"/>
    <property type="match status" value="1"/>
</dbReference>
<dbReference type="GO" id="GO:0032259">
    <property type="term" value="P:methylation"/>
    <property type="evidence" value="ECO:0007669"/>
    <property type="project" value="UniProtKB-KW"/>
</dbReference>
<feature type="domain" description="PAS" evidence="15">
    <location>
        <begin position="827"/>
        <end position="906"/>
    </location>
</feature>
<dbReference type="SUPFAM" id="SSF53335">
    <property type="entry name" value="S-adenosyl-L-methionine-dependent methyltransferases"/>
    <property type="match status" value="1"/>
</dbReference>
<evidence type="ECO:0000256" key="7">
    <source>
        <dbReference type="ARBA" id="ARBA00022679"/>
    </source>
</evidence>
<dbReference type="GO" id="GO:0004673">
    <property type="term" value="F:protein histidine kinase activity"/>
    <property type="evidence" value="ECO:0007669"/>
    <property type="project" value="UniProtKB-EC"/>
</dbReference>
<sequence>MKDTDDLGRVCIVGVGASAGGLEAIREMLTTAQRESQLAYVVIQHLDPNHESMLAELLGRHTEMTVLQASGGEKVEAGNVYIIPPGHGLSINDGVLQLTDFAQPRGLRRPIDDFFESLASDQGRFAACVILSGTGADGSTGLRAIKEKGGLSIAQDPETARYDGMPLSAEGTGLVDFIRAPVEIVECIETFYAHRAMAESDDGLKRTVAESIDDISQTLRRTIGHDFSGYKRSTLVRRIERRIQVLNLGSAWEYLRRLEADREECETLFRELLINVTRFFRDPEHFDELRDHAVTPLVRDAAGDEVRVWVPGCSSGEEAYSLAMMFADEVRRQRKSIKIQIFATDIDEQMLKIARNGVYPLAALPAIPEDMRDSYTIGREGSFQITAQIRDMVRFSSHSVIKDPPFSKIDLVSCRNLLIYLGERLQTTALPVFHYSIRPRGYLFLGPSESIGRFENLFEVVDQRARLFRRNNAKPIYPSGLRPVSSTERPAPSTSSSREADNSTQVDWTQGIASDRILQTHAPPTLQVGHGGEILASYGRLTKYLSLDPVNRENDIVQTLARPGLRDAISALLREAVKRGKPTVARDLRAGSEFGEQALDLVADPLPDESILLVFRDRGPFEPNESDVVDIEESDSHVQQLEEELRVTRGRLRTTVEELETANEELKSSNEEMMSMNEELQSTNEELSTVNDELKSKVDQLQVANADLQNFFDSTALPLLVLDKDRTIRNFTEAASLIFPLRPGDRGRPIDDVQSILEDHGAVRQAVEQVIRDEEPTQMRVMDRDRTRTWSLLVTPYRTGEGEVEGATLVFTDITDALAMERALEEESARLRLALDVARLGVWEYDVSSGLVELDRSEAEMFGLRPADKPGEAESDEHSVRGLLDMVHPDDADTVNESLRLAISGEADFEATFRVETAGGEQRTLRGLGRLIDGTGRGRLLGVTYDVTMEREAARVREVMLSEMNHRVKNLFSIITGMLRIAGRTAETPREVVDNVERRISALARSHDMTQRGVRGEPITLKRALQAALEPYEGTAPVTTDGPDVALTPKETTSIGLLLHEWATNASKYGVLGPVEGRLDVTWTLDDDGQVTLHWNEIYATEFSQEEAGSGFGSTLVEVSATQLGGEVEVEKDGSQRRITLTYTPDVPHD</sequence>
<dbReference type="PROSITE" id="PS50122">
    <property type="entry name" value="CHEB"/>
    <property type="match status" value="1"/>
</dbReference>
<feature type="coiled-coil region" evidence="13">
    <location>
        <begin position="631"/>
        <end position="711"/>
    </location>
</feature>
<dbReference type="PROSITE" id="PS50123">
    <property type="entry name" value="CHER"/>
    <property type="match status" value="1"/>
</dbReference>
<dbReference type="CDD" id="cd16434">
    <property type="entry name" value="CheB-CheR_fusion"/>
    <property type="match status" value="1"/>
</dbReference>
<evidence type="ECO:0000313" key="20">
    <source>
        <dbReference type="Proteomes" id="UP000198885"/>
    </source>
</evidence>
<evidence type="ECO:0000256" key="14">
    <source>
        <dbReference type="SAM" id="MobiDB-lite"/>
    </source>
</evidence>
<reference evidence="19 20" key="1">
    <citation type="submission" date="2016-10" db="EMBL/GenBank/DDBJ databases">
        <authorList>
            <person name="de Groot N.N."/>
        </authorList>
    </citation>
    <scope>NUCLEOTIDE SEQUENCE [LARGE SCALE GENOMIC DNA]</scope>
    <source>
        <strain evidence="19 20">DSM 23042</strain>
    </source>
</reference>
<dbReference type="InterPro" id="IPR035965">
    <property type="entry name" value="PAS-like_dom_sf"/>
</dbReference>
<dbReference type="Pfam" id="PF07536">
    <property type="entry name" value="HWE_HK"/>
    <property type="match status" value="1"/>
</dbReference>
<dbReference type="InterPro" id="IPR000014">
    <property type="entry name" value="PAS"/>
</dbReference>
<evidence type="ECO:0000256" key="9">
    <source>
        <dbReference type="ARBA" id="ARBA00022741"/>
    </source>
</evidence>
<dbReference type="InterPro" id="IPR036804">
    <property type="entry name" value="CheR_N_sf"/>
</dbReference>
<gene>
    <name evidence="19" type="ORF">SAMN04490244_102215</name>
</gene>
<evidence type="ECO:0000259" key="15">
    <source>
        <dbReference type="PROSITE" id="PS50112"/>
    </source>
</evidence>
<dbReference type="Proteomes" id="UP000198885">
    <property type="component" value="Unassembled WGS sequence"/>
</dbReference>
<dbReference type="InterPro" id="IPR000780">
    <property type="entry name" value="CheR_MeTrfase"/>
</dbReference>
<dbReference type="SUPFAM" id="SSF47757">
    <property type="entry name" value="Chemotaxis receptor methyltransferase CheR, N-terminal domain"/>
    <property type="match status" value="1"/>
</dbReference>
<keyword evidence="3" id="KW-0597">Phosphoprotein</keyword>
<keyword evidence="8" id="KW-0949">S-adenosyl-L-methionine</keyword>
<evidence type="ECO:0000313" key="19">
    <source>
        <dbReference type="EMBL" id="SER70483.1"/>
    </source>
</evidence>
<dbReference type="InterPro" id="IPR050903">
    <property type="entry name" value="Bact_Chemotaxis_MeTrfase"/>
</dbReference>
<keyword evidence="4" id="KW-0489">Methyltransferase</keyword>
<proteinExistence type="predicted"/>
<keyword evidence="13" id="KW-0175">Coiled coil</keyword>
<feature type="region of interest" description="Disordered" evidence="14">
    <location>
        <begin position="478"/>
        <end position="505"/>
    </location>
</feature>
<dbReference type="Pfam" id="PF08447">
    <property type="entry name" value="PAS_3"/>
    <property type="match status" value="1"/>
</dbReference>
<name>A0A1H9RET6_9RHOB</name>
<evidence type="ECO:0000256" key="8">
    <source>
        <dbReference type="ARBA" id="ARBA00022691"/>
    </source>
</evidence>
<dbReference type="PANTHER" id="PTHR24422">
    <property type="entry name" value="CHEMOTAXIS PROTEIN METHYLTRANSFERASE"/>
    <property type="match status" value="1"/>
</dbReference>
<dbReference type="CDD" id="cd00130">
    <property type="entry name" value="PAS"/>
    <property type="match status" value="2"/>
</dbReference>
<dbReference type="PRINTS" id="PR00996">
    <property type="entry name" value="CHERMTFRASE"/>
</dbReference>
<evidence type="ECO:0000259" key="18">
    <source>
        <dbReference type="PROSITE" id="PS50123"/>
    </source>
</evidence>
<dbReference type="GO" id="GO:0005737">
    <property type="term" value="C:cytoplasm"/>
    <property type="evidence" value="ECO:0007669"/>
    <property type="project" value="InterPro"/>
</dbReference>
<dbReference type="InterPro" id="IPR035909">
    <property type="entry name" value="CheB_C"/>
</dbReference>
<dbReference type="Gene3D" id="3.40.50.180">
    <property type="entry name" value="Methylesterase CheB, C-terminal domain"/>
    <property type="match status" value="1"/>
</dbReference>
<evidence type="ECO:0000256" key="12">
    <source>
        <dbReference type="PROSITE-ProRule" id="PRU00050"/>
    </source>
</evidence>
<dbReference type="GO" id="GO:0008984">
    <property type="term" value="F:protein-glutamate methylesterase activity"/>
    <property type="evidence" value="ECO:0007669"/>
    <property type="project" value="InterPro"/>
</dbReference>
<dbReference type="InterPro" id="IPR000673">
    <property type="entry name" value="Sig_transdc_resp-reg_Me-estase"/>
</dbReference>
<dbReference type="Gene3D" id="3.30.450.20">
    <property type="entry name" value="PAS domain"/>
    <property type="match status" value="2"/>
</dbReference>
<dbReference type="AlphaFoldDB" id="A0A1H9RET6"/>
<dbReference type="EMBL" id="FOGU01000002">
    <property type="protein sequence ID" value="SER70483.1"/>
    <property type="molecule type" value="Genomic_DNA"/>
</dbReference>
<dbReference type="Pfam" id="PF01339">
    <property type="entry name" value="CheB_methylest"/>
    <property type="match status" value="1"/>
</dbReference>
<dbReference type="InterPro" id="IPR022641">
    <property type="entry name" value="CheR_N"/>
</dbReference>
<keyword evidence="11" id="KW-0067">ATP-binding</keyword>
<comment type="catalytic activity">
    <reaction evidence="1">
        <text>ATP + protein L-histidine = ADP + protein N-phospho-L-histidine.</text>
        <dbReference type="EC" id="2.7.13.3"/>
    </reaction>
</comment>
<feature type="domain" description="CheB-type methylesterase" evidence="17">
    <location>
        <begin position="12"/>
        <end position="178"/>
    </location>
</feature>
<comment type="catalytic activity">
    <reaction evidence="2">
        <text>L-glutamyl-[protein] + S-adenosyl-L-methionine = [protein]-L-glutamate 5-O-methyl ester + S-adenosyl-L-homocysteine</text>
        <dbReference type="Rhea" id="RHEA:24452"/>
        <dbReference type="Rhea" id="RHEA-COMP:10208"/>
        <dbReference type="Rhea" id="RHEA-COMP:10311"/>
        <dbReference type="ChEBI" id="CHEBI:29973"/>
        <dbReference type="ChEBI" id="CHEBI:57856"/>
        <dbReference type="ChEBI" id="CHEBI:59789"/>
        <dbReference type="ChEBI" id="CHEBI:82795"/>
        <dbReference type="EC" id="2.1.1.80"/>
    </reaction>
</comment>
<keyword evidence="20" id="KW-1185">Reference proteome</keyword>
<evidence type="ECO:0000256" key="10">
    <source>
        <dbReference type="ARBA" id="ARBA00022777"/>
    </source>
</evidence>
<dbReference type="Pfam" id="PF03705">
    <property type="entry name" value="CheR_N"/>
    <property type="match status" value="1"/>
</dbReference>
<dbReference type="SMART" id="SM00091">
    <property type="entry name" value="PAS"/>
    <property type="match status" value="2"/>
</dbReference>
<keyword evidence="9" id="KW-0547">Nucleotide-binding</keyword>
<dbReference type="GO" id="GO:0000156">
    <property type="term" value="F:phosphorelay response regulator activity"/>
    <property type="evidence" value="ECO:0007669"/>
    <property type="project" value="InterPro"/>
</dbReference>
<dbReference type="RefSeq" id="WP_092688824.1">
    <property type="nucleotide sequence ID" value="NZ_FOGU01000002.1"/>
</dbReference>
<evidence type="ECO:0000256" key="13">
    <source>
        <dbReference type="SAM" id="Coils"/>
    </source>
</evidence>
<evidence type="ECO:0000256" key="6">
    <source>
        <dbReference type="ARBA" id="ARBA00022643"/>
    </source>
</evidence>
<dbReference type="InterPro" id="IPR013655">
    <property type="entry name" value="PAS_fold_3"/>
</dbReference>
<evidence type="ECO:0000256" key="2">
    <source>
        <dbReference type="ARBA" id="ARBA00001541"/>
    </source>
</evidence>
<dbReference type="SUPFAM" id="SSF55785">
    <property type="entry name" value="PYP-like sensor domain (PAS domain)"/>
    <property type="match status" value="2"/>
</dbReference>
<evidence type="ECO:0000256" key="1">
    <source>
        <dbReference type="ARBA" id="ARBA00000085"/>
    </source>
</evidence>
<dbReference type="Gene3D" id="1.10.155.10">
    <property type="entry name" value="Chemotaxis receptor methyltransferase CheR, N-terminal domain"/>
    <property type="match status" value="1"/>
</dbReference>
<feature type="active site" evidence="12">
    <location>
        <position position="137"/>
    </location>
</feature>
<evidence type="ECO:0000256" key="4">
    <source>
        <dbReference type="ARBA" id="ARBA00022603"/>
    </source>
</evidence>
<organism evidence="19 20">
    <name type="scientific">Tranquillimonas rosea</name>
    <dbReference type="NCBI Taxonomy" id="641238"/>
    <lineage>
        <taxon>Bacteria</taxon>
        <taxon>Pseudomonadati</taxon>
        <taxon>Pseudomonadota</taxon>
        <taxon>Alphaproteobacteria</taxon>
        <taxon>Rhodobacterales</taxon>
        <taxon>Roseobacteraceae</taxon>
        <taxon>Tranquillimonas</taxon>
    </lineage>
</organism>
<feature type="domain" description="PAC" evidence="16">
    <location>
        <begin position="775"/>
        <end position="826"/>
    </location>
</feature>
<accession>A0A1H9RET6</accession>
<dbReference type="InterPro" id="IPR011102">
    <property type="entry name" value="Sig_transdc_His_kinase_HWE"/>
</dbReference>
<dbReference type="GO" id="GO:0008983">
    <property type="term" value="F:protein-glutamate O-methyltransferase activity"/>
    <property type="evidence" value="ECO:0007669"/>
    <property type="project" value="UniProtKB-EC"/>
</dbReference>
<feature type="active site" evidence="12">
    <location>
        <position position="18"/>
    </location>
</feature>
<dbReference type="InterPro" id="IPR036890">
    <property type="entry name" value="HATPase_C_sf"/>
</dbReference>
<dbReference type="InterPro" id="IPR000700">
    <property type="entry name" value="PAS-assoc_C"/>
</dbReference>
<keyword evidence="7" id="KW-0808">Transferase</keyword>
<dbReference type="GO" id="GO:0005524">
    <property type="term" value="F:ATP binding"/>
    <property type="evidence" value="ECO:0007669"/>
    <property type="project" value="UniProtKB-KW"/>
</dbReference>
<feature type="compositionally biased region" description="Polar residues" evidence="14">
    <location>
        <begin position="484"/>
        <end position="505"/>
    </location>
</feature>
<keyword evidence="12" id="KW-0145">Chemotaxis</keyword>
<dbReference type="STRING" id="641238.SAMN04490244_102215"/>
<dbReference type="PANTHER" id="PTHR24422:SF27">
    <property type="entry name" value="PROTEIN-GLUTAMATE O-METHYLTRANSFERASE"/>
    <property type="match status" value="1"/>
</dbReference>